<evidence type="ECO:0000313" key="3">
    <source>
        <dbReference type="Proteomes" id="UP000807306"/>
    </source>
</evidence>
<feature type="compositionally biased region" description="Polar residues" evidence="1">
    <location>
        <begin position="447"/>
        <end position="467"/>
    </location>
</feature>
<gene>
    <name evidence="2" type="ORF">CPB83DRAFT_890880</name>
</gene>
<proteinExistence type="predicted"/>
<accession>A0A9P6JT47</accession>
<reference evidence="2" key="1">
    <citation type="submission" date="2020-11" db="EMBL/GenBank/DDBJ databases">
        <authorList>
            <consortium name="DOE Joint Genome Institute"/>
            <person name="Ahrendt S."/>
            <person name="Riley R."/>
            <person name="Andreopoulos W."/>
            <person name="Labutti K."/>
            <person name="Pangilinan J."/>
            <person name="Ruiz-Duenas F.J."/>
            <person name="Barrasa J.M."/>
            <person name="Sanchez-Garcia M."/>
            <person name="Camarero S."/>
            <person name="Miyauchi S."/>
            <person name="Serrano A."/>
            <person name="Linde D."/>
            <person name="Babiker R."/>
            <person name="Drula E."/>
            <person name="Ayuso-Fernandez I."/>
            <person name="Pacheco R."/>
            <person name="Padilla G."/>
            <person name="Ferreira P."/>
            <person name="Barriuso J."/>
            <person name="Kellner H."/>
            <person name="Castanera R."/>
            <person name="Alfaro M."/>
            <person name="Ramirez L."/>
            <person name="Pisabarro A.G."/>
            <person name="Kuo A."/>
            <person name="Tritt A."/>
            <person name="Lipzen A."/>
            <person name="He G."/>
            <person name="Yan M."/>
            <person name="Ng V."/>
            <person name="Cullen D."/>
            <person name="Martin F."/>
            <person name="Rosso M.-N."/>
            <person name="Henrissat B."/>
            <person name="Hibbett D."/>
            <person name="Martinez A.T."/>
            <person name="Grigoriev I.V."/>
        </authorList>
    </citation>
    <scope>NUCLEOTIDE SEQUENCE</scope>
    <source>
        <strain evidence="2">CBS 506.95</strain>
    </source>
</reference>
<feature type="region of interest" description="Disordered" evidence="1">
    <location>
        <begin position="303"/>
        <end position="370"/>
    </location>
</feature>
<comment type="caution">
    <text evidence="2">The sequence shown here is derived from an EMBL/GenBank/DDBJ whole genome shotgun (WGS) entry which is preliminary data.</text>
</comment>
<protein>
    <submittedName>
        <fullName evidence="2">Uncharacterized protein</fullName>
    </submittedName>
</protein>
<feature type="region of interest" description="Disordered" evidence="1">
    <location>
        <begin position="136"/>
        <end position="157"/>
    </location>
</feature>
<feature type="compositionally biased region" description="Polar residues" evidence="1">
    <location>
        <begin position="181"/>
        <end position="197"/>
    </location>
</feature>
<feature type="region of interest" description="Disordered" evidence="1">
    <location>
        <begin position="493"/>
        <end position="512"/>
    </location>
</feature>
<feature type="region of interest" description="Disordered" evidence="1">
    <location>
        <begin position="392"/>
        <end position="480"/>
    </location>
</feature>
<feature type="compositionally biased region" description="Low complexity" evidence="1">
    <location>
        <begin position="469"/>
        <end position="480"/>
    </location>
</feature>
<sequence>MELIQSKLNLRKDKFAEDCSASEPITVAESDSTRPCIREDGPAMRNAEVANRDRELESFGSPQLEPSTSQLQIDLLQSATALFNARLDHAMQEVERLRILLADRSMPPVEFKALQHQRLVQERWLLSAQGLSGRLDELTAQPPSNNPTGRPDSDALLNSHSELDANLADYRQRLQDKALTKSHTPQRTPRNQTVTQPTSPPRSRHNGLLVLNLASRYPPPPRYRKPPPSHSLPPSMDVQDRSEVLLAPIESLPTPPSSPNGRGTAKIWRSSMVRPKDQIIADIVVAMPDYVNDLLAGLDSAVPDSSPELQDPFASPLKPAKRASVPAMPTTSLKPKSSRTSFKLPRLPPRSETPSSPPSRPTTPHLPATPSRKRLSALLAFPEALSSRISLRTSTDLGNNNMSHSNSRTGWRMSSPPSSFPSALFQEGNTNVGPVGLPASPTPKGSLGSQRSLSYNRRPSVSISDLRSSAKGSSPVVPSSSIKVVAAAETEVLQPQLSPSEPKGSNEGKLLSKLRHRMSALRRF</sequence>
<name>A0A9P6JT47_9AGAR</name>
<dbReference type="EMBL" id="MU157831">
    <property type="protein sequence ID" value="KAF9532697.1"/>
    <property type="molecule type" value="Genomic_DNA"/>
</dbReference>
<feature type="region of interest" description="Disordered" evidence="1">
    <location>
        <begin position="179"/>
        <end position="238"/>
    </location>
</feature>
<dbReference type="AlphaFoldDB" id="A0A9P6JT47"/>
<feature type="compositionally biased region" description="Polar residues" evidence="1">
    <location>
        <begin position="392"/>
        <end position="409"/>
    </location>
</feature>
<feature type="compositionally biased region" description="Polar residues" evidence="1">
    <location>
        <begin position="329"/>
        <end position="341"/>
    </location>
</feature>
<evidence type="ECO:0000256" key="1">
    <source>
        <dbReference type="SAM" id="MobiDB-lite"/>
    </source>
</evidence>
<dbReference type="OrthoDB" id="3034658at2759"/>
<evidence type="ECO:0000313" key="2">
    <source>
        <dbReference type="EMBL" id="KAF9532697.1"/>
    </source>
</evidence>
<dbReference type="Proteomes" id="UP000807306">
    <property type="component" value="Unassembled WGS sequence"/>
</dbReference>
<organism evidence="2 3">
    <name type="scientific">Crepidotus variabilis</name>
    <dbReference type="NCBI Taxonomy" id="179855"/>
    <lineage>
        <taxon>Eukaryota</taxon>
        <taxon>Fungi</taxon>
        <taxon>Dikarya</taxon>
        <taxon>Basidiomycota</taxon>
        <taxon>Agaricomycotina</taxon>
        <taxon>Agaricomycetes</taxon>
        <taxon>Agaricomycetidae</taxon>
        <taxon>Agaricales</taxon>
        <taxon>Agaricineae</taxon>
        <taxon>Crepidotaceae</taxon>
        <taxon>Crepidotus</taxon>
    </lineage>
</organism>
<keyword evidence="3" id="KW-1185">Reference proteome</keyword>